<dbReference type="HOGENOM" id="CLU_2027551_0_0_1"/>
<dbReference type="RefSeq" id="XP_007395120.1">
    <property type="nucleotide sequence ID" value="XM_007395058.1"/>
</dbReference>
<dbReference type="KEGG" id="pco:PHACADRAFT_183770"/>
<dbReference type="EMBL" id="JH930471">
    <property type="protein sequence ID" value="EKM57308.1"/>
    <property type="molecule type" value="Genomic_DNA"/>
</dbReference>
<organism evidence="1 2">
    <name type="scientific">Phanerochaete carnosa (strain HHB-10118-sp)</name>
    <name type="common">White-rot fungus</name>
    <name type="synonym">Peniophora carnosa</name>
    <dbReference type="NCBI Taxonomy" id="650164"/>
    <lineage>
        <taxon>Eukaryota</taxon>
        <taxon>Fungi</taxon>
        <taxon>Dikarya</taxon>
        <taxon>Basidiomycota</taxon>
        <taxon>Agaricomycotina</taxon>
        <taxon>Agaricomycetes</taxon>
        <taxon>Polyporales</taxon>
        <taxon>Phanerochaetaceae</taxon>
        <taxon>Phanerochaete</taxon>
    </lineage>
</organism>
<evidence type="ECO:0000313" key="2">
    <source>
        <dbReference type="Proteomes" id="UP000008370"/>
    </source>
</evidence>
<dbReference type="AlphaFoldDB" id="K5W0I1"/>
<dbReference type="InParanoid" id="K5W0I1"/>
<sequence>MLEVKDLHTLPRHIEENRLAWKEDAFTDRQHRQLNEQIKLWLSVVQSDPDNQSILMLETLVVVVYTQAKSVDEALTIPDAKKVTTTLQVLGFQDMFKEEIRSGDLRKTCSLRMFCKRPDSVE</sequence>
<proteinExistence type="predicted"/>
<keyword evidence="2" id="KW-1185">Reference proteome</keyword>
<name>K5W0I1_PHACS</name>
<dbReference type="GeneID" id="18910167"/>
<evidence type="ECO:0000313" key="1">
    <source>
        <dbReference type="EMBL" id="EKM57308.1"/>
    </source>
</evidence>
<gene>
    <name evidence="1" type="ORF">PHACADRAFT_183770</name>
</gene>
<reference evidence="1 2" key="1">
    <citation type="journal article" date="2012" name="BMC Genomics">
        <title>Comparative genomics of the white-rot fungi, Phanerochaete carnosa and P. chrysosporium, to elucidate the genetic basis of the distinct wood types they colonize.</title>
        <authorList>
            <person name="Suzuki H."/>
            <person name="MacDonald J."/>
            <person name="Syed K."/>
            <person name="Salamov A."/>
            <person name="Hori C."/>
            <person name="Aerts A."/>
            <person name="Henrissat B."/>
            <person name="Wiebenga A."/>
            <person name="vanKuyk P.A."/>
            <person name="Barry K."/>
            <person name="Lindquist E."/>
            <person name="LaButti K."/>
            <person name="Lapidus A."/>
            <person name="Lucas S."/>
            <person name="Coutinho P."/>
            <person name="Gong Y."/>
            <person name="Samejima M."/>
            <person name="Mahadevan R."/>
            <person name="Abou-Zaid M."/>
            <person name="de Vries R.P."/>
            <person name="Igarashi K."/>
            <person name="Yadav J.S."/>
            <person name="Grigoriev I.V."/>
            <person name="Master E.R."/>
        </authorList>
    </citation>
    <scope>NUCLEOTIDE SEQUENCE [LARGE SCALE GENOMIC DNA]</scope>
    <source>
        <strain evidence="1 2">HHB-10118-sp</strain>
    </source>
</reference>
<accession>K5W0I1</accession>
<dbReference type="Proteomes" id="UP000008370">
    <property type="component" value="Unassembled WGS sequence"/>
</dbReference>
<protein>
    <submittedName>
        <fullName evidence="1">Uncharacterized protein</fullName>
    </submittedName>
</protein>